<evidence type="ECO:0000313" key="3">
    <source>
        <dbReference type="Proteomes" id="UP000199233"/>
    </source>
</evidence>
<keyword evidence="1" id="KW-0472">Membrane</keyword>
<dbReference type="RefSeq" id="WP_366516815.1">
    <property type="nucleotide sequence ID" value="NZ_FOFS01000014.1"/>
</dbReference>
<keyword evidence="1" id="KW-1003">Cell membrane</keyword>
<protein>
    <recommendedName>
        <fullName evidence="1">Putative membrane protein insertion efficiency factor</fullName>
    </recommendedName>
</protein>
<dbReference type="EMBL" id="FOFS01000014">
    <property type="protein sequence ID" value="SER02295.1"/>
    <property type="molecule type" value="Genomic_DNA"/>
</dbReference>
<name>A0A1H9KTR3_9GAMM</name>
<comment type="function">
    <text evidence="1">Could be involved in insertion of integral membrane proteins into the membrane.</text>
</comment>
<evidence type="ECO:0000256" key="1">
    <source>
        <dbReference type="HAMAP-Rule" id="MF_00386"/>
    </source>
</evidence>
<organism evidence="2 3">
    <name type="scientific">Solimonas aquatica</name>
    <dbReference type="NCBI Taxonomy" id="489703"/>
    <lineage>
        <taxon>Bacteria</taxon>
        <taxon>Pseudomonadati</taxon>
        <taxon>Pseudomonadota</taxon>
        <taxon>Gammaproteobacteria</taxon>
        <taxon>Nevskiales</taxon>
        <taxon>Nevskiaceae</taxon>
        <taxon>Solimonas</taxon>
    </lineage>
</organism>
<dbReference type="PANTHER" id="PTHR33383">
    <property type="entry name" value="MEMBRANE PROTEIN INSERTION EFFICIENCY FACTOR-RELATED"/>
    <property type="match status" value="1"/>
</dbReference>
<dbReference type="HAMAP" id="MF_00386">
    <property type="entry name" value="UPF0161_YidD"/>
    <property type="match status" value="1"/>
</dbReference>
<sequence>MDTSIGTIGKTLLAIPRGCALFLIRCYQLLLSPLLGPRCRFYPSCSHYAAEAIVVHGLLRGSALALRRLSRCHPLNPGGYDPVPPASCCASAPADHAHPHS</sequence>
<accession>A0A1H9KTR3</accession>
<dbReference type="Pfam" id="PF01809">
    <property type="entry name" value="YidD"/>
    <property type="match status" value="1"/>
</dbReference>
<dbReference type="AlphaFoldDB" id="A0A1H9KTR3"/>
<gene>
    <name evidence="2" type="ORF">SAMN04488038_11429</name>
</gene>
<proteinExistence type="inferred from homology"/>
<dbReference type="Proteomes" id="UP000199233">
    <property type="component" value="Unassembled WGS sequence"/>
</dbReference>
<dbReference type="InterPro" id="IPR002696">
    <property type="entry name" value="Membr_insert_effic_factor_YidD"/>
</dbReference>
<keyword evidence="3" id="KW-1185">Reference proteome</keyword>
<comment type="subcellular location">
    <subcellularLocation>
        <location evidence="1">Cell membrane</location>
        <topology evidence="1">Peripheral membrane protein</topology>
        <orientation evidence="1">Cytoplasmic side</orientation>
    </subcellularLocation>
</comment>
<reference evidence="2 3" key="1">
    <citation type="submission" date="2016-10" db="EMBL/GenBank/DDBJ databases">
        <authorList>
            <person name="de Groot N.N."/>
        </authorList>
    </citation>
    <scope>NUCLEOTIDE SEQUENCE [LARGE SCALE GENOMIC DNA]</scope>
    <source>
        <strain evidence="2 3">DSM 25927</strain>
    </source>
</reference>
<dbReference type="GO" id="GO:0005886">
    <property type="term" value="C:plasma membrane"/>
    <property type="evidence" value="ECO:0007669"/>
    <property type="project" value="UniProtKB-SubCell"/>
</dbReference>
<dbReference type="STRING" id="489703.SAMN04488038_11429"/>
<comment type="similarity">
    <text evidence="1">Belongs to the UPF0161 family.</text>
</comment>
<dbReference type="NCBIfam" id="TIGR00278">
    <property type="entry name" value="membrane protein insertion efficiency factor YidD"/>
    <property type="match status" value="1"/>
</dbReference>
<dbReference type="PANTHER" id="PTHR33383:SF1">
    <property type="entry name" value="MEMBRANE PROTEIN INSERTION EFFICIENCY FACTOR-RELATED"/>
    <property type="match status" value="1"/>
</dbReference>
<evidence type="ECO:0000313" key="2">
    <source>
        <dbReference type="EMBL" id="SER02295.1"/>
    </source>
</evidence>
<dbReference type="SMART" id="SM01234">
    <property type="entry name" value="Haemolytic"/>
    <property type="match status" value="1"/>
</dbReference>